<dbReference type="InterPro" id="IPR013785">
    <property type="entry name" value="Aldolase_TIM"/>
</dbReference>
<dbReference type="KEGG" id="otd:J1M35_09590"/>
<dbReference type="AlphaFoldDB" id="A0A975H4P1"/>
<dbReference type="EMBL" id="CP071796">
    <property type="protein sequence ID" value="QTD47088.1"/>
    <property type="molecule type" value="Genomic_DNA"/>
</dbReference>
<protein>
    <submittedName>
        <fullName evidence="1">Uncharacterized protein</fullName>
    </submittedName>
</protein>
<gene>
    <name evidence="1" type="ORF">J1M35_09590</name>
</gene>
<organism evidence="1 2">
    <name type="scientific">Ottowia testudinis</name>
    <dbReference type="NCBI Taxonomy" id="2816950"/>
    <lineage>
        <taxon>Bacteria</taxon>
        <taxon>Pseudomonadati</taxon>
        <taxon>Pseudomonadota</taxon>
        <taxon>Betaproteobacteria</taxon>
        <taxon>Burkholderiales</taxon>
        <taxon>Comamonadaceae</taxon>
        <taxon>Ottowia</taxon>
    </lineage>
</organism>
<proteinExistence type="predicted"/>
<dbReference type="RefSeq" id="WP_208010984.1">
    <property type="nucleotide sequence ID" value="NZ_CP071796.1"/>
</dbReference>
<keyword evidence="2" id="KW-1185">Reference proteome</keyword>
<dbReference type="Gene3D" id="3.20.20.70">
    <property type="entry name" value="Aldolase class I"/>
    <property type="match status" value="1"/>
</dbReference>
<sequence length="66" mass="7336">MTAHGHHYRGRRRLSARDEDRDLDAGAWPCGMVAGLIHAIPALKQLIDRLVTKARQIVPQRLAALA</sequence>
<name>A0A975H4P1_9BURK</name>
<dbReference type="Proteomes" id="UP000663903">
    <property type="component" value="Chromosome"/>
</dbReference>
<evidence type="ECO:0000313" key="2">
    <source>
        <dbReference type="Proteomes" id="UP000663903"/>
    </source>
</evidence>
<reference evidence="1" key="1">
    <citation type="submission" date="2021-03" db="EMBL/GenBank/DDBJ databases">
        <title>Ottowia sp. 27C isolated from the cloaca of a Giant Asian pond turtle (Heosemys grandis).</title>
        <authorList>
            <person name="Spergser J."/>
            <person name="Busse H.-J."/>
        </authorList>
    </citation>
    <scope>NUCLEOTIDE SEQUENCE</scope>
    <source>
        <strain evidence="1">27C</strain>
    </source>
</reference>
<accession>A0A975H4P1</accession>
<evidence type="ECO:0000313" key="1">
    <source>
        <dbReference type="EMBL" id="QTD47088.1"/>
    </source>
</evidence>